<proteinExistence type="inferred from homology"/>
<comment type="caution">
    <text evidence="3">The sequence shown here is derived from an EMBL/GenBank/DDBJ whole genome shotgun (WGS) entry which is preliminary data.</text>
</comment>
<dbReference type="NCBIfam" id="NF002533">
    <property type="entry name" value="PRK02047.1"/>
    <property type="match status" value="1"/>
</dbReference>
<dbReference type="HAMAP" id="MF_00659">
    <property type="entry name" value="UPF0250"/>
    <property type="match status" value="1"/>
</dbReference>
<dbReference type="PANTHER" id="PTHR38036">
    <property type="entry name" value="UPF0250 PROTEIN YBED"/>
    <property type="match status" value="1"/>
</dbReference>
<reference evidence="4" key="1">
    <citation type="journal article" date="2019" name="Int. J. Syst. Evol. Microbiol.">
        <title>The Global Catalogue of Microorganisms (GCM) 10K type strain sequencing project: providing services to taxonomists for standard genome sequencing and annotation.</title>
        <authorList>
            <consortium name="The Broad Institute Genomics Platform"/>
            <consortium name="The Broad Institute Genome Sequencing Center for Infectious Disease"/>
            <person name="Wu L."/>
            <person name="Ma J."/>
        </authorList>
    </citation>
    <scope>NUCLEOTIDE SEQUENCE [LARGE SCALE GENOMIC DNA]</scope>
    <source>
        <strain evidence="4">CGMCC 1.19029</strain>
    </source>
</reference>
<dbReference type="RefSeq" id="WP_376813281.1">
    <property type="nucleotide sequence ID" value="NZ_JBHSDY010000007.1"/>
</dbReference>
<dbReference type="Gene3D" id="3.30.70.260">
    <property type="match status" value="1"/>
</dbReference>
<keyword evidence="4" id="KW-1185">Reference proteome</keyword>
<dbReference type="PANTHER" id="PTHR38036:SF1">
    <property type="entry name" value="UPF0250 PROTEIN YBED"/>
    <property type="match status" value="1"/>
</dbReference>
<comment type="similarity">
    <text evidence="1 2">Belongs to the UPF0250 family.</text>
</comment>
<sequence length="91" mass="10176">MNPIRPEDSLIEYPCDFPIKVMGKSHDDFARLMAEIALGFDPAFDPDTIEIRPSASGNYLGLTLTVRVTSREQLDALYRALHGHEMVSVVL</sequence>
<dbReference type="Proteomes" id="UP001595756">
    <property type="component" value="Unassembled WGS sequence"/>
</dbReference>
<accession>A0ABV8S0V7</accession>
<dbReference type="InterPro" id="IPR007454">
    <property type="entry name" value="UPF0250_YbeD-like"/>
</dbReference>
<evidence type="ECO:0000256" key="2">
    <source>
        <dbReference type="HAMAP-Rule" id="MF_00659"/>
    </source>
</evidence>
<dbReference type="InterPro" id="IPR027471">
    <property type="entry name" value="YbeD-like_sf"/>
</dbReference>
<dbReference type="Pfam" id="PF04359">
    <property type="entry name" value="DUF493"/>
    <property type="match status" value="1"/>
</dbReference>
<organism evidence="3 4">
    <name type="scientific">Castellaniella hirudinis</name>
    <dbReference type="NCBI Taxonomy" id="1144617"/>
    <lineage>
        <taxon>Bacteria</taxon>
        <taxon>Pseudomonadati</taxon>
        <taxon>Pseudomonadota</taxon>
        <taxon>Betaproteobacteria</taxon>
        <taxon>Burkholderiales</taxon>
        <taxon>Alcaligenaceae</taxon>
        <taxon>Castellaniella</taxon>
    </lineage>
</organism>
<evidence type="ECO:0000313" key="3">
    <source>
        <dbReference type="EMBL" id="MFC4298720.1"/>
    </source>
</evidence>
<protein>
    <recommendedName>
        <fullName evidence="2">UPF0250 protein ACFO0J_11765</fullName>
    </recommendedName>
</protein>
<dbReference type="SUPFAM" id="SSF117991">
    <property type="entry name" value="YbeD/HP0495-like"/>
    <property type="match status" value="1"/>
</dbReference>
<name>A0ABV8S0V7_9BURK</name>
<gene>
    <name evidence="3" type="ORF">ACFO0J_11765</name>
</gene>
<dbReference type="EMBL" id="JBHSDY010000007">
    <property type="protein sequence ID" value="MFC4298720.1"/>
    <property type="molecule type" value="Genomic_DNA"/>
</dbReference>
<evidence type="ECO:0000256" key="1">
    <source>
        <dbReference type="ARBA" id="ARBA00008460"/>
    </source>
</evidence>
<evidence type="ECO:0000313" key="4">
    <source>
        <dbReference type="Proteomes" id="UP001595756"/>
    </source>
</evidence>